<protein>
    <recommendedName>
        <fullName evidence="5">Ral GTPase-activating protein subunit beta</fullName>
    </recommendedName>
    <alternativeName>
        <fullName evidence="6">p170</fullName>
    </alternativeName>
</protein>
<evidence type="ECO:0000256" key="7">
    <source>
        <dbReference type="SAM" id="MobiDB-lite"/>
    </source>
</evidence>
<dbReference type="InterPro" id="IPR039930">
    <property type="entry name" value="RALGAPB"/>
</dbReference>
<feature type="region of interest" description="Disordered" evidence="7">
    <location>
        <begin position="1271"/>
        <end position="1294"/>
    </location>
</feature>
<evidence type="ECO:0000256" key="1">
    <source>
        <dbReference type="ARBA" id="ARBA00022468"/>
    </source>
</evidence>
<dbReference type="InterPro" id="IPR000331">
    <property type="entry name" value="Rap/Ran_GAP_dom"/>
</dbReference>
<dbReference type="PROSITE" id="PS50085">
    <property type="entry name" value="RAPGAP"/>
    <property type="match status" value="1"/>
</dbReference>
<name>A0A9J8CT14_CYPCA</name>
<proteinExistence type="predicted"/>
<dbReference type="Pfam" id="PF20412">
    <property type="entry name" value="RALGAPB_N"/>
    <property type="match status" value="1"/>
</dbReference>
<dbReference type="GO" id="GO:0005096">
    <property type="term" value="F:GTPase activator activity"/>
    <property type="evidence" value="ECO:0007669"/>
    <property type="project" value="UniProtKB-KW"/>
</dbReference>
<evidence type="ECO:0000256" key="5">
    <source>
        <dbReference type="ARBA" id="ARBA00072207"/>
    </source>
</evidence>
<dbReference type="Proteomes" id="UP001108240">
    <property type="component" value="Unplaced"/>
</dbReference>
<feature type="compositionally biased region" description="Low complexity" evidence="7">
    <location>
        <begin position="402"/>
        <end position="419"/>
    </location>
</feature>
<comment type="function">
    <text evidence="3">Non-catalytic subunit of the heterodimeric RalGAP1 and RalGAP2 complexes which act as GTPase activators for the Ras-like small GTPases RALA and RALB.</text>
</comment>
<keyword evidence="2" id="KW-0597">Phosphoprotein</keyword>
<dbReference type="Ensembl" id="ENSCCRT00000181847.1">
    <property type="protein sequence ID" value="ENSCCRP00000173297.1"/>
    <property type="gene ID" value="ENSCCRG00000065476.1"/>
</dbReference>
<keyword evidence="1" id="KW-0343">GTPase activation</keyword>
<dbReference type="InterPro" id="IPR035974">
    <property type="entry name" value="Rap/Ran-GAP_sf"/>
</dbReference>
<evidence type="ECO:0000256" key="3">
    <source>
        <dbReference type="ARBA" id="ARBA00053327"/>
    </source>
</evidence>
<dbReference type="PANTHER" id="PTHR21344">
    <property type="entry name" value="RAL GTPASE-ACTIVATING PROTEIN SUBUNIT BETA"/>
    <property type="match status" value="1"/>
</dbReference>
<feature type="compositionally biased region" description="Low complexity" evidence="7">
    <location>
        <begin position="365"/>
        <end position="376"/>
    </location>
</feature>
<reference evidence="9" key="2">
    <citation type="submission" date="2025-09" db="UniProtKB">
        <authorList>
            <consortium name="Ensembl"/>
        </authorList>
    </citation>
    <scope>IDENTIFICATION</scope>
</reference>
<feature type="compositionally biased region" description="Polar residues" evidence="7">
    <location>
        <begin position="390"/>
        <end position="401"/>
    </location>
</feature>
<comment type="subunit">
    <text evidence="4">Component of the heterodimeric RalGAP1 complex with RALGAPA1 and of the heterodimeric RalGAP2 complex with RALGAPA2. Heterodimerization is required for activity.</text>
</comment>
<evidence type="ECO:0000259" key="8">
    <source>
        <dbReference type="PROSITE" id="PS50085"/>
    </source>
</evidence>
<dbReference type="InterPro" id="IPR046859">
    <property type="entry name" value="RGPA/RALGAPB_N"/>
</dbReference>
<evidence type="ECO:0000256" key="4">
    <source>
        <dbReference type="ARBA" id="ARBA00063020"/>
    </source>
</evidence>
<sequence length="1455" mass="162219">MYSEWRSLHLVVQHDQGHLSVLHTYPPGVGRDVANAVVRPLGGAPSECLLKTDKEVKWTMEVLCYGLTLPLDGDTVKLCVDVYTDWMMALVSPRDSIPQPIIKEPNLYVQTILKHLHNLFLPRPEHFSLVHFKLCQQVLSAVQKLARDSSGMARETWEVLLLFLLRINDTLLAPPTVGGGIAEKLAEKLISVLFEVWFLACTRCFPTPPYWKTAREMLANWRHHPPVVEQWSKVIAALTSRLLRFMYGPSFPPFKVPEEDASLIPAEMDNDCVSQTWYRFLHMLSNPVDLSNPVIVSSTPKFQEQLLGGNSVPHEVIQHPCLKQLPQIFFRAMRGVSCLVDAFLGISRPRSDSAPPTPVNRLSMPTPSTTTNTTPPHNRRHRTTAVVKTASKTSTSGQTKVSQQPSSTSPLSSPNQTSSEPRPLPAPTRPKVNSVLNLFGQWLFDAALVHCKLHSGLSRDSSMTATFFQILLSYKSSLATQAGVELRRKGSQMSTDTMVSNPMFDANEFPDNYESGRAEACGTLCRIFCSKKTGEDILPVYLSRNRIQNMTPRYVFNARFFCTNRELSKFKSYVNPTELRRASIHILLSMLPLPHHFGNVKSEVLLEGKFSNDDNSLHDKAVTFLSLKLRLVNILIGALQTETDSINTQMILAAMLNIVQDSALLESVGAQDEVGSVDGSHSLDKSHSRNNSGISNASAGSSEATTPDSERPAQALMRDYALHTDTAAGLLIRSIHLLTQRLNSQWRLDMSISLAALELLAGLAKVKVSVESSDRKRAVSSVCSYIVYQCSRPAPLHSRDLHSMIVAAFHCLCVWLTEHPDMLNEKDCLIEVLEIVELGISGSKSKTGEQEVKYKGDKEHNPASMRVKEAAEATLSCIMQVLGAFPSPSGPASPCSLLNEDTLIKYSRLTSTSHSNFRYFVLDNSVILAMLEQPLGNEQNPCPSVTMLIRGMSGRHAWTMQLFHQPREARANQKVRLFVPESRPAPKNDVGIRFNVKHRPFPEEVDKIPFVKADLSIPDLHDIVDKELEQQHDKLRGVMGKQIDYETKLEHCTEDFWRNKPFPDPLTDCKPPAPAQEFQTARLFLSHFGFLSLEALKEPGNSRLPPHLIALDSSVPGFSDDVGYLDLLPSRPCDTVFIFYMKAGQKSSQEILRNVESSANVQPHFLELLLSLGWPVEVRGHPGWTGSVFTSWTINTSSDDSVTLGDTGGGVFNGEKRVLYYADALTEIAFVVPSLTESSEHSFPTADSDSQMELLPSLMKQPNLTLELFPNHSDNMGPTQRSPTVKSRKLPAGRTIPPLGPDAKVLVVWVERYDDIENFPVSELLAETSTGVETAVNSSTSRSSSSEKDVPIIFIHPLKTGLFRIKLHGAMGKFNMVIPLVDNMVVSRRSLGFLVRQTVINACRRKRLESDSYSPPHVRRKHKIAEIVNRYRNKQLEPEFYTSLFLEVGETSLNP</sequence>
<reference evidence="9" key="1">
    <citation type="submission" date="2025-08" db="UniProtKB">
        <authorList>
            <consortium name="Ensembl"/>
        </authorList>
    </citation>
    <scope>IDENTIFICATION</scope>
</reference>
<dbReference type="FunFam" id="3.40.50.11210:FF:000005">
    <property type="entry name" value="Ral GTPase-activating protein, beta subunit (non-catalytic)"/>
    <property type="match status" value="1"/>
</dbReference>
<accession>A0A9J8CT14</accession>
<evidence type="ECO:0000313" key="10">
    <source>
        <dbReference type="Proteomes" id="UP001108240"/>
    </source>
</evidence>
<evidence type="ECO:0000256" key="6">
    <source>
        <dbReference type="ARBA" id="ARBA00081608"/>
    </source>
</evidence>
<keyword evidence="10" id="KW-1185">Reference proteome</keyword>
<dbReference type="GeneTree" id="ENSGT00700000104550"/>
<feature type="compositionally biased region" description="Polar residues" evidence="7">
    <location>
        <begin position="1272"/>
        <end position="1285"/>
    </location>
</feature>
<dbReference type="PANTHER" id="PTHR21344:SF1">
    <property type="entry name" value="RAL GTPASE-ACTIVATING PROTEIN SUBUNIT BETA"/>
    <property type="match status" value="1"/>
</dbReference>
<dbReference type="SUPFAM" id="SSF111347">
    <property type="entry name" value="Rap/Ran-GAP"/>
    <property type="match status" value="1"/>
</dbReference>
<dbReference type="Gene3D" id="3.40.50.11210">
    <property type="entry name" value="Rap/Ran-GAP"/>
    <property type="match status" value="1"/>
</dbReference>
<evidence type="ECO:0000256" key="2">
    <source>
        <dbReference type="ARBA" id="ARBA00022553"/>
    </source>
</evidence>
<dbReference type="GO" id="GO:0051056">
    <property type="term" value="P:regulation of small GTPase mediated signal transduction"/>
    <property type="evidence" value="ECO:0007669"/>
    <property type="project" value="InterPro"/>
</dbReference>
<organism evidence="9 10">
    <name type="scientific">Cyprinus carpio carpio</name>
    <dbReference type="NCBI Taxonomy" id="630221"/>
    <lineage>
        <taxon>Eukaryota</taxon>
        <taxon>Metazoa</taxon>
        <taxon>Chordata</taxon>
        <taxon>Craniata</taxon>
        <taxon>Vertebrata</taxon>
        <taxon>Euteleostomi</taxon>
        <taxon>Actinopterygii</taxon>
        <taxon>Neopterygii</taxon>
        <taxon>Teleostei</taxon>
        <taxon>Ostariophysi</taxon>
        <taxon>Cypriniformes</taxon>
        <taxon>Cyprinidae</taxon>
        <taxon>Cyprininae</taxon>
        <taxon>Cyprinus</taxon>
    </lineage>
</organism>
<feature type="compositionally biased region" description="Low complexity" evidence="7">
    <location>
        <begin position="689"/>
        <end position="702"/>
    </location>
</feature>
<feature type="domain" description="Rap-GAP" evidence="8">
    <location>
        <begin position="1122"/>
        <end position="1353"/>
    </location>
</feature>
<feature type="region of interest" description="Disordered" evidence="7">
    <location>
        <begin position="347"/>
        <end position="429"/>
    </location>
</feature>
<evidence type="ECO:0000313" key="9">
    <source>
        <dbReference type="Ensembl" id="ENSCCRP00000173297.1"/>
    </source>
</evidence>
<feature type="region of interest" description="Disordered" evidence="7">
    <location>
        <begin position="675"/>
        <end position="711"/>
    </location>
</feature>